<name>I7GKB6_MACFA</name>
<evidence type="ECO:0000313" key="1">
    <source>
        <dbReference type="EMBL" id="BAE88455.1"/>
    </source>
</evidence>
<dbReference type="AlphaFoldDB" id="I7GKB6"/>
<protein>
    <submittedName>
        <fullName evidence="1">Macaca fascicularis brain cDNA clone: QbsA-10643, similar to human chromosome 10 open reading frame 9 (C10orf9), mRNA, RefSeq: NM_145012.3</fullName>
    </submittedName>
</protein>
<accession>I7GKB6</accession>
<sequence length="69" mass="7805">MYLILQTLPALNETCSGNGRDSESQNPKNSKPKVLGFSEICVKYKHTCLGQNYYHSLSGPNFQKEINRI</sequence>
<proteinExistence type="evidence at transcript level"/>
<dbReference type="EMBL" id="AB171392">
    <property type="protein sequence ID" value="BAE88455.1"/>
    <property type="molecule type" value="mRNA"/>
</dbReference>
<organism evidence="1">
    <name type="scientific">Macaca fascicularis</name>
    <name type="common">Crab-eating macaque</name>
    <name type="synonym">Cynomolgus monkey</name>
    <dbReference type="NCBI Taxonomy" id="9541"/>
    <lineage>
        <taxon>Eukaryota</taxon>
        <taxon>Metazoa</taxon>
        <taxon>Chordata</taxon>
        <taxon>Craniata</taxon>
        <taxon>Vertebrata</taxon>
        <taxon>Euteleostomi</taxon>
        <taxon>Mammalia</taxon>
        <taxon>Eutheria</taxon>
        <taxon>Euarchontoglires</taxon>
        <taxon>Primates</taxon>
        <taxon>Haplorrhini</taxon>
        <taxon>Catarrhini</taxon>
        <taxon>Cercopithecidae</taxon>
        <taxon>Cercopithecinae</taxon>
        <taxon>Macaca</taxon>
    </lineage>
</organism>
<reference evidence="1" key="1">
    <citation type="journal article" date="2007" name="PLoS Biol.">
        <title>Rate of evolution in brain-expressed genes in humans and other primates.</title>
        <authorList>
            <person name="Wang H.-Y."/>
            <person name="Chien H.-C."/>
            <person name="Osada N."/>
            <person name="Hashimoto K."/>
            <person name="Sugano S."/>
            <person name="Gojobori T."/>
            <person name="Chou C.-K."/>
            <person name="Tsai S.-F."/>
            <person name="Wu C.-I."/>
            <person name="Shen C.-K.J."/>
        </authorList>
    </citation>
    <scope>NUCLEOTIDE SEQUENCE</scope>
</reference>